<feature type="compositionally biased region" description="Low complexity" evidence="1">
    <location>
        <begin position="589"/>
        <end position="606"/>
    </location>
</feature>
<feature type="compositionally biased region" description="Polar residues" evidence="1">
    <location>
        <begin position="800"/>
        <end position="846"/>
    </location>
</feature>
<dbReference type="GeneID" id="105024801"/>
<dbReference type="GeneTree" id="ENSGT00390000002768"/>
<dbReference type="Ensembl" id="ENSELUT00000005388.3">
    <property type="protein sequence ID" value="ENSELUP00000008544.2"/>
    <property type="gene ID" value="ENSELUG00000009171.3"/>
</dbReference>
<feature type="region of interest" description="Disordered" evidence="1">
    <location>
        <begin position="618"/>
        <end position="646"/>
    </location>
</feature>
<dbReference type="OrthoDB" id="8954214at2759"/>
<name>A0A3P8XYU5_ESOLU</name>
<keyword evidence="3" id="KW-1185">Reference proteome</keyword>
<feature type="compositionally biased region" description="Acidic residues" evidence="1">
    <location>
        <begin position="362"/>
        <end position="383"/>
    </location>
</feature>
<evidence type="ECO:0000313" key="3">
    <source>
        <dbReference type="Proteomes" id="UP000265140"/>
    </source>
</evidence>
<feature type="compositionally biased region" description="Low complexity" evidence="1">
    <location>
        <begin position="772"/>
        <end position="784"/>
    </location>
</feature>
<feature type="region of interest" description="Disordered" evidence="1">
    <location>
        <begin position="316"/>
        <end position="606"/>
    </location>
</feature>
<sequence>MGCSPSKGHLFPGVANGVHKALLPGPPESGNVKSGKEENKKIDNMDTNKVEVLPLSAEVDNHMPPLGKWVDSAPNTVVVTNPGIISEIEVKMTSQVRENQSEDLPGKKKRKKKIKSKTVKQGTRNEKEINNSILPGKVDLPVHMVRAHQAAYEYLNPNISKCENLLGLLDQVSQNQLSLRPMMTTVVMRFEEITQALEEMAVEGEQMLKEHGDNMAWPSETKASAPTSTKPNAEIFEPPQDLLQLLLQHSTEKMKQVGSSIQSLGDTALEEAVDYFTSLSKQLAQRLQAKQAVEGRLAQVLGRVEAAAKCNLDDLSLHSEDSGFGGENEYLTGSERRRRQSGRSGSGGSARPTPPSQSPDQECLDEGEEEEEDEEDEDDEEEEVRPVRARSNSSPPDPIQTPKHSERQLPKRPQTAAPTCRPARPPRSQSIESLHLQELQQKDLGQQGEDTLRRHSAGAARVSTYGLKGSLKANQAPRYLPAITPHPPVRNSVKRLINTFSGGVDGRPGQSLPSAHLRGSRRSGTPLLPDIGNGEVNGKNGNNGGPGKDDLDMDNLPPPPPELLMDNSYESTEENSAEEEGKEEDAKGRSQSLPRRRSAASQRLRASLQSMAVLPNRGIVRPVRQDPSVGEWQSASEGDKESEQAAHLYRQARKIIHLRNAAEYPAKIPDQGGKGPLRAGVGVRQSSNHCEGEHYPTSIQPTLPPVSRVRLPPSCPSTHHRLPSPPAYAQPNPPSRPSSPRVSRWSRENSGEEDINPSVSFNAARSVFCQSSQSISQSPSCTSILPRPYGEPPRGRIYTRGSQNVSRRSQSDQRPSLMTQEKESSYQGTSQTRTRASEPNITNSSERMVKGLVMDGDNQLDPSAVGPIDSDPDDQ</sequence>
<dbReference type="Proteomes" id="UP000265140">
    <property type="component" value="Chromosome 18"/>
</dbReference>
<dbReference type="PANTHER" id="PTHR22017">
    <property type="entry name" value="PHOTORECEPTOR CILIUM ACTIN REGULATOR"/>
    <property type="match status" value="1"/>
</dbReference>
<feature type="compositionally biased region" description="Low complexity" evidence="1">
    <location>
        <begin position="412"/>
        <end position="422"/>
    </location>
</feature>
<feature type="region of interest" description="Disordered" evidence="1">
    <location>
        <begin position="94"/>
        <end position="115"/>
    </location>
</feature>
<dbReference type="Pfam" id="PF15449">
    <property type="entry name" value="Retinal"/>
    <property type="match status" value="2"/>
</dbReference>
<dbReference type="PANTHER" id="PTHR22017:SF3">
    <property type="entry name" value="PHOTORECEPTOR CILIUM ACTIN REGULATOR 2"/>
    <property type="match status" value="1"/>
</dbReference>
<dbReference type="AlphaFoldDB" id="A0A3P8XYU5"/>
<evidence type="ECO:0000256" key="1">
    <source>
        <dbReference type="SAM" id="MobiDB-lite"/>
    </source>
</evidence>
<reference evidence="3" key="1">
    <citation type="journal article" date="2014" name="PLoS ONE">
        <title>The genome and linkage map of the northern pike (Esox lucius): conserved synteny revealed between the salmonid sister group and the Neoteleostei.</title>
        <authorList>
            <person name="Rondeau E.B."/>
            <person name="Minkley D.R."/>
            <person name="Leong J.S."/>
            <person name="Messmer A.M."/>
            <person name="Jantzen J.R."/>
            <person name="von Schalburg K.R."/>
            <person name="Lemon C."/>
            <person name="Bird N.H."/>
            <person name="Koop B.F."/>
        </authorList>
    </citation>
    <scope>NUCLEOTIDE SEQUENCE</scope>
</reference>
<feature type="region of interest" description="Disordered" evidence="1">
    <location>
        <begin position="19"/>
        <end position="46"/>
    </location>
</feature>
<feature type="compositionally biased region" description="Pro residues" evidence="1">
    <location>
        <begin position="723"/>
        <end position="737"/>
    </location>
</feature>
<dbReference type="KEGG" id="els:105024801"/>
<proteinExistence type="predicted"/>
<reference evidence="2" key="3">
    <citation type="submission" date="2025-08" db="UniProtKB">
        <authorList>
            <consortium name="Ensembl"/>
        </authorList>
    </citation>
    <scope>IDENTIFICATION</scope>
</reference>
<evidence type="ECO:0008006" key="4">
    <source>
        <dbReference type="Google" id="ProtNLM"/>
    </source>
</evidence>
<feature type="compositionally biased region" description="Basic and acidic residues" evidence="1">
    <location>
        <begin position="34"/>
        <end position="46"/>
    </location>
</feature>
<dbReference type="OMA" id="WPDSRDD"/>
<dbReference type="InParanoid" id="A0A3P8XYU5"/>
<organism evidence="2 3">
    <name type="scientific">Esox lucius</name>
    <name type="common">Northern pike</name>
    <dbReference type="NCBI Taxonomy" id="8010"/>
    <lineage>
        <taxon>Eukaryota</taxon>
        <taxon>Metazoa</taxon>
        <taxon>Chordata</taxon>
        <taxon>Craniata</taxon>
        <taxon>Vertebrata</taxon>
        <taxon>Euteleostomi</taxon>
        <taxon>Actinopterygii</taxon>
        <taxon>Neopterygii</taxon>
        <taxon>Teleostei</taxon>
        <taxon>Protacanthopterygii</taxon>
        <taxon>Esociformes</taxon>
        <taxon>Esocidae</taxon>
        <taxon>Esox</taxon>
    </lineage>
</organism>
<feature type="compositionally biased region" description="Acidic residues" evidence="1">
    <location>
        <begin position="571"/>
        <end position="583"/>
    </location>
</feature>
<protein>
    <recommendedName>
        <fullName evidence="4">Photoreceptor cilium actin regulator</fullName>
    </recommendedName>
</protein>
<dbReference type="InterPro" id="IPR029352">
    <property type="entry name" value="PCARE"/>
</dbReference>
<dbReference type="RefSeq" id="XP_010893297.2">
    <property type="nucleotide sequence ID" value="XM_010894995.3"/>
</dbReference>
<reference evidence="2" key="4">
    <citation type="submission" date="2025-09" db="UniProtKB">
        <authorList>
            <consortium name="Ensembl"/>
        </authorList>
    </citation>
    <scope>IDENTIFICATION</scope>
</reference>
<reference evidence="2" key="2">
    <citation type="submission" date="2020-02" db="EMBL/GenBank/DDBJ databases">
        <title>Esox lucius (northern pike) genome, fEsoLuc1, primary haplotype.</title>
        <authorList>
            <person name="Myers G."/>
            <person name="Karagic N."/>
            <person name="Meyer A."/>
            <person name="Pippel M."/>
            <person name="Reichard M."/>
            <person name="Winkler S."/>
            <person name="Tracey A."/>
            <person name="Sims Y."/>
            <person name="Howe K."/>
            <person name="Rhie A."/>
            <person name="Formenti G."/>
            <person name="Durbin R."/>
            <person name="Fedrigo O."/>
            <person name="Jarvis E.D."/>
        </authorList>
    </citation>
    <scope>NUCLEOTIDE SEQUENCE [LARGE SCALE GENOMIC DNA]</scope>
</reference>
<dbReference type="Bgee" id="ENSELUG00000009171">
    <property type="expression patterns" value="Expressed in camera-type eye"/>
</dbReference>
<feature type="region of interest" description="Disordered" evidence="1">
    <location>
        <begin position="772"/>
        <end position="875"/>
    </location>
</feature>
<feature type="region of interest" description="Disordered" evidence="1">
    <location>
        <begin position="666"/>
        <end position="760"/>
    </location>
</feature>
<evidence type="ECO:0000313" key="2">
    <source>
        <dbReference type="Ensembl" id="ENSELUP00000008544.2"/>
    </source>
</evidence>
<accession>A0A3P8XYU5</accession>